<sequence>MAFVSKIMAFVKVYSGGSGGDDDKFLGIPMLSLFLLIRCVFDVLDEEEWLSPAIFLAFHGWNVRGLGNRNTVRALRDTIDKHHPSVVFLIETKQKKMYLEKIRRRNI</sequence>
<dbReference type="Proteomes" id="UP001396334">
    <property type="component" value="Unassembled WGS sequence"/>
</dbReference>
<dbReference type="EMBL" id="JBBPBN010000022">
    <property type="protein sequence ID" value="KAK9011897.1"/>
    <property type="molecule type" value="Genomic_DNA"/>
</dbReference>
<dbReference type="InterPro" id="IPR036691">
    <property type="entry name" value="Endo/exonu/phosph_ase_sf"/>
</dbReference>
<dbReference type="SUPFAM" id="SSF56219">
    <property type="entry name" value="DNase I-like"/>
    <property type="match status" value="1"/>
</dbReference>
<comment type="caution">
    <text evidence="1">The sequence shown here is derived from an EMBL/GenBank/DDBJ whole genome shotgun (WGS) entry which is preliminary data.</text>
</comment>
<organism evidence="1 2">
    <name type="scientific">Hibiscus sabdariffa</name>
    <name type="common">roselle</name>
    <dbReference type="NCBI Taxonomy" id="183260"/>
    <lineage>
        <taxon>Eukaryota</taxon>
        <taxon>Viridiplantae</taxon>
        <taxon>Streptophyta</taxon>
        <taxon>Embryophyta</taxon>
        <taxon>Tracheophyta</taxon>
        <taxon>Spermatophyta</taxon>
        <taxon>Magnoliopsida</taxon>
        <taxon>eudicotyledons</taxon>
        <taxon>Gunneridae</taxon>
        <taxon>Pentapetalae</taxon>
        <taxon>rosids</taxon>
        <taxon>malvids</taxon>
        <taxon>Malvales</taxon>
        <taxon>Malvaceae</taxon>
        <taxon>Malvoideae</taxon>
        <taxon>Hibiscus</taxon>
    </lineage>
</organism>
<dbReference type="Gene3D" id="3.60.10.10">
    <property type="entry name" value="Endonuclease/exonuclease/phosphatase"/>
    <property type="match status" value="1"/>
</dbReference>
<reference evidence="1 2" key="1">
    <citation type="journal article" date="2024" name="G3 (Bethesda)">
        <title>Genome assembly of Hibiscus sabdariffa L. provides insights into metabolisms of medicinal natural products.</title>
        <authorList>
            <person name="Kim T."/>
        </authorList>
    </citation>
    <scope>NUCLEOTIDE SEQUENCE [LARGE SCALE GENOMIC DNA]</scope>
    <source>
        <strain evidence="1">TK-2024</strain>
        <tissue evidence="1">Old leaves</tissue>
    </source>
</reference>
<evidence type="ECO:0000313" key="2">
    <source>
        <dbReference type="Proteomes" id="UP001396334"/>
    </source>
</evidence>
<proteinExistence type="predicted"/>
<protein>
    <submittedName>
        <fullName evidence="1">Uncharacterized protein</fullName>
    </submittedName>
</protein>
<evidence type="ECO:0000313" key="1">
    <source>
        <dbReference type="EMBL" id="KAK9011897.1"/>
    </source>
</evidence>
<gene>
    <name evidence="1" type="ORF">V6N11_039972</name>
</gene>
<name>A0ABR2RG82_9ROSI</name>
<accession>A0ABR2RG82</accession>
<keyword evidence="2" id="KW-1185">Reference proteome</keyword>